<reference evidence="2" key="1">
    <citation type="submission" date="2022-11" db="UniProtKB">
        <authorList>
            <consortium name="WormBaseParasite"/>
        </authorList>
    </citation>
    <scope>IDENTIFICATION</scope>
</reference>
<organism evidence="1 2">
    <name type="scientific">Globodera rostochiensis</name>
    <name type="common">Golden nematode worm</name>
    <name type="synonym">Heterodera rostochiensis</name>
    <dbReference type="NCBI Taxonomy" id="31243"/>
    <lineage>
        <taxon>Eukaryota</taxon>
        <taxon>Metazoa</taxon>
        <taxon>Ecdysozoa</taxon>
        <taxon>Nematoda</taxon>
        <taxon>Chromadorea</taxon>
        <taxon>Rhabditida</taxon>
        <taxon>Tylenchina</taxon>
        <taxon>Tylenchomorpha</taxon>
        <taxon>Tylenchoidea</taxon>
        <taxon>Heteroderidae</taxon>
        <taxon>Heteroderinae</taxon>
        <taxon>Globodera</taxon>
    </lineage>
</organism>
<dbReference type="AlphaFoldDB" id="A0A914IFX8"/>
<proteinExistence type="predicted"/>
<name>A0A914IFX8_GLORO</name>
<dbReference type="Proteomes" id="UP000887572">
    <property type="component" value="Unplaced"/>
</dbReference>
<sequence>MMKGILKRSPSFDEQFASKFANISNNHHPIKMNSIKPLGVVKKKIIRFNDSVYVGEATTDYDRRPSQEPTELDEENKADVRKVLKAYKEDQEMTRLLMRFNQKMNHLC</sequence>
<evidence type="ECO:0000313" key="1">
    <source>
        <dbReference type="Proteomes" id="UP000887572"/>
    </source>
</evidence>
<dbReference type="WBParaSite" id="Gr19_v10_g9511.t1">
    <property type="protein sequence ID" value="Gr19_v10_g9511.t1"/>
    <property type="gene ID" value="Gr19_v10_g9511"/>
</dbReference>
<accession>A0A914IFX8</accession>
<protein>
    <submittedName>
        <fullName evidence="2">Uncharacterized protein</fullName>
    </submittedName>
</protein>
<evidence type="ECO:0000313" key="2">
    <source>
        <dbReference type="WBParaSite" id="Gr19_v10_g9511.t1"/>
    </source>
</evidence>
<keyword evidence="1" id="KW-1185">Reference proteome</keyword>